<evidence type="ECO:0000313" key="3">
    <source>
        <dbReference type="Proteomes" id="UP001335183"/>
    </source>
</evidence>
<dbReference type="PROSITE" id="PS51257">
    <property type="entry name" value="PROKAR_LIPOPROTEIN"/>
    <property type="match status" value="1"/>
</dbReference>
<dbReference type="PANTHER" id="PTHR40590:SF1">
    <property type="entry name" value="CYTOPLASMIC PROTEIN"/>
    <property type="match status" value="1"/>
</dbReference>
<evidence type="ECO:0000256" key="1">
    <source>
        <dbReference type="SAM" id="SignalP"/>
    </source>
</evidence>
<feature type="signal peptide" evidence="1">
    <location>
        <begin position="1"/>
        <end position="19"/>
    </location>
</feature>
<accession>A0ABZ2D1U6</accession>
<gene>
    <name evidence="2" type="ORF">V5F89_12080</name>
</gene>
<evidence type="ECO:0000313" key="2">
    <source>
        <dbReference type="EMBL" id="WWA46987.1"/>
    </source>
</evidence>
<reference evidence="2 3" key="1">
    <citation type="submission" date="2024-02" db="EMBL/GenBank/DDBJ databases">
        <title>The whole genome sequence of five bacterial samples isolated from Abu Dhabi Sabkha-shore region.</title>
        <authorList>
            <person name="Sudalaimuthuasari N."/>
            <person name="Sarfraz B."/>
            <person name="Tuyisabe J.D."/>
            <person name="Mugisha Ntwali L.D.M."/>
            <person name="Ali A.I.A.A."/>
            <person name="Almansoori S.Z.A."/>
            <person name="Alajami H.S.A."/>
            <person name="Almeqbaali A.A.S."/>
            <person name="Kundu B."/>
            <person name="Saeed E.E."/>
            <person name="Sukumarinath V."/>
            <person name="Mishra A.K."/>
            <person name="Hazzouri K.M."/>
            <person name="Almaskari R."/>
            <person name="Sharma A.K."/>
            <person name="Amiri K.M.A."/>
        </authorList>
    </citation>
    <scope>NUCLEOTIDE SEQUENCE [LARGE SCALE GENOMIC DNA]</scope>
    <source>
        <strain evidence="3">kcgeb_sd</strain>
    </source>
</reference>
<dbReference type="PANTHER" id="PTHR40590">
    <property type="entry name" value="CYTOPLASMIC PROTEIN-RELATED"/>
    <property type="match status" value="1"/>
</dbReference>
<organism evidence="2 3">
    <name type="scientific">Pelagerythrobacter marensis</name>
    <dbReference type="NCBI Taxonomy" id="543877"/>
    <lineage>
        <taxon>Bacteria</taxon>
        <taxon>Pseudomonadati</taxon>
        <taxon>Pseudomonadota</taxon>
        <taxon>Alphaproteobacteria</taxon>
        <taxon>Sphingomonadales</taxon>
        <taxon>Erythrobacteraceae</taxon>
        <taxon>Pelagerythrobacter</taxon>
    </lineage>
</organism>
<dbReference type="Proteomes" id="UP001335183">
    <property type="component" value="Chromosome"/>
</dbReference>
<dbReference type="CDD" id="cd14789">
    <property type="entry name" value="Tiki"/>
    <property type="match status" value="1"/>
</dbReference>
<dbReference type="InterPro" id="IPR047111">
    <property type="entry name" value="YbaP-like"/>
</dbReference>
<dbReference type="EMBL" id="CP144918">
    <property type="protein sequence ID" value="WWA46987.1"/>
    <property type="molecule type" value="Genomic_DNA"/>
</dbReference>
<protein>
    <submittedName>
        <fullName evidence="2">TraB/GumN family protein</fullName>
    </submittedName>
</protein>
<dbReference type="RefSeq" id="WP_338445878.1">
    <property type="nucleotide sequence ID" value="NZ_CP144918.1"/>
</dbReference>
<keyword evidence="3" id="KW-1185">Reference proteome</keyword>
<dbReference type="InterPro" id="IPR002816">
    <property type="entry name" value="TraB/PrgY/GumN_fam"/>
</dbReference>
<proteinExistence type="predicted"/>
<sequence>MISRTALTLLALLILTACGKSDPPPEFAGPASPALFEISAPGGGVEGWLFGTIHALPDGVEWRTERLDAALESADLLVVEVRDLDDAEALRRAFDDRAYAEGLPPIAHRVPGELRGVLRDLLAEHAVPADTLSRMETWAAALTLAQYAKSGKATNGVDRALLREMPPARVVELEGMGPQLDIFDTLPETEQRDLLASVIADIAVQGDRPAGHAANWYSGEIAHLADPATSAILADPELRAALHGDRNRAWAERLGAMLSAAPRPFVAVGAAHIAGEDGLAALLAERGYSLRRIQ</sequence>
<keyword evidence="1" id="KW-0732">Signal</keyword>
<feature type="chain" id="PRO_5046135088" evidence="1">
    <location>
        <begin position="20"/>
        <end position="294"/>
    </location>
</feature>
<dbReference type="Pfam" id="PF01963">
    <property type="entry name" value="TraB_PrgY_gumN"/>
    <property type="match status" value="1"/>
</dbReference>
<name>A0ABZ2D1U6_9SPHN</name>